<keyword evidence="1" id="KW-1133">Transmembrane helix</keyword>
<feature type="non-terminal residue" evidence="2">
    <location>
        <position position="1"/>
    </location>
</feature>
<evidence type="ECO:0000313" key="3">
    <source>
        <dbReference type="Proteomes" id="UP000789396"/>
    </source>
</evidence>
<evidence type="ECO:0000256" key="1">
    <source>
        <dbReference type="SAM" id="Phobius"/>
    </source>
</evidence>
<keyword evidence="1" id="KW-0812">Transmembrane</keyword>
<dbReference type="Proteomes" id="UP000789396">
    <property type="component" value="Unassembled WGS sequence"/>
</dbReference>
<feature type="transmembrane region" description="Helical" evidence="1">
    <location>
        <begin position="40"/>
        <end position="59"/>
    </location>
</feature>
<dbReference type="EMBL" id="CAJVPZ010024968">
    <property type="protein sequence ID" value="CAG8720837.1"/>
    <property type="molecule type" value="Genomic_DNA"/>
</dbReference>
<proteinExistence type="predicted"/>
<accession>A0A9N9I4D3</accession>
<organism evidence="2 3">
    <name type="scientific">Racocetra fulgida</name>
    <dbReference type="NCBI Taxonomy" id="60492"/>
    <lineage>
        <taxon>Eukaryota</taxon>
        <taxon>Fungi</taxon>
        <taxon>Fungi incertae sedis</taxon>
        <taxon>Mucoromycota</taxon>
        <taxon>Glomeromycotina</taxon>
        <taxon>Glomeromycetes</taxon>
        <taxon>Diversisporales</taxon>
        <taxon>Gigasporaceae</taxon>
        <taxon>Racocetra</taxon>
    </lineage>
</organism>
<keyword evidence="3" id="KW-1185">Reference proteome</keyword>
<comment type="caution">
    <text evidence="2">The sequence shown here is derived from an EMBL/GenBank/DDBJ whole genome shotgun (WGS) entry which is preliminary data.</text>
</comment>
<evidence type="ECO:0000313" key="2">
    <source>
        <dbReference type="EMBL" id="CAG8720837.1"/>
    </source>
</evidence>
<name>A0A9N9I4D3_9GLOM</name>
<keyword evidence="1" id="KW-0472">Membrane</keyword>
<protein>
    <submittedName>
        <fullName evidence="2">16438_t:CDS:1</fullName>
    </submittedName>
</protein>
<gene>
    <name evidence="2" type="ORF">RFULGI_LOCUS11444</name>
</gene>
<sequence>YRSIMEEKFDDNGITRRSNDRINNFNSSEPMLKDVESASLISPFVFFTAFTVAVSGFMFG</sequence>
<reference evidence="2" key="1">
    <citation type="submission" date="2021-06" db="EMBL/GenBank/DDBJ databases">
        <authorList>
            <person name="Kallberg Y."/>
            <person name="Tangrot J."/>
            <person name="Rosling A."/>
        </authorList>
    </citation>
    <scope>NUCLEOTIDE SEQUENCE</scope>
    <source>
        <strain evidence="2">IN212</strain>
    </source>
</reference>
<dbReference type="AlphaFoldDB" id="A0A9N9I4D3"/>